<dbReference type="GO" id="GO:0008270">
    <property type="term" value="F:zinc ion binding"/>
    <property type="evidence" value="ECO:0007669"/>
    <property type="project" value="UniProtKB-KW"/>
</dbReference>
<dbReference type="PROSITE" id="PS51292">
    <property type="entry name" value="ZF_RING_CH"/>
    <property type="match status" value="1"/>
</dbReference>
<dbReference type="GO" id="GO:0004842">
    <property type="term" value="F:ubiquitin-protein transferase activity"/>
    <property type="evidence" value="ECO:0007669"/>
    <property type="project" value="TreeGrafter"/>
</dbReference>
<reference evidence="12" key="2">
    <citation type="submission" date="2021-09" db="EMBL/GenBank/DDBJ databases">
        <authorList>
            <person name="Jia N."/>
            <person name="Wang J."/>
            <person name="Shi W."/>
            <person name="Du L."/>
            <person name="Sun Y."/>
            <person name="Zhan W."/>
            <person name="Jiang J."/>
            <person name="Wang Q."/>
            <person name="Zhang B."/>
            <person name="Ji P."/>
            <person name="Sakyi L.B."/>
            <person name="Cui X."/>
            <person name="Yuan T."/>
            <person name="Jiang B."/>
            <person name="Yang W."/>
            <person name="Lam T.T.-Y."/>
            <person name="Chang Q."/>
            <person name="Ding S."/>
            <person name="Wang X."/>
            <person name="Zhu J."/>
            <person name="Ruan X."/>
            <person name="Zhao L."/>
            <person name="Wei J."/>
            <person name="Que T."/>
            <person name="Du C."/>
            <person name="Cheng J."/>
            <person name="Dai P."/>
            <person name="Han X."/>
            <person name="Huang E."/>
            <person name="Gao Y."/>
            <person name="Liu J."/>
            <person name="Shao H."/>
            <person name="Ye R."/>
            <person name="Li L."/>
            <person name="Wei W."/>
            <person name="Wang X."/>
            <person name="Wang C."/>
            <person name="Huo Q."/>
            <person name="Li W."/>
            <person name="Guo W."/>
            <person name="Chen H."/>
            <person name="Chen S."/>
            <person name="Zhou L."/>
            <person name="Zhou L."/>
            <person name="Ni X."/>
            <person name="Tian J."/>
            <person name="Zhou Y."/>
            <person name="Sheng Y."/>
            <person name="Liu T."/>
            <person name="Pan Y."/>
            <person name="Xia L."/>
            <person name="Li J."/>
            <person name="Zhao F."/>
            <person name="Cao W."/>
        </authorList>
    </citation>
    <scope>NUCLEOTIDE SEQUENCE</scope>
    <source>
        <strain evidence="12">Rmic-2018</strain>
        <tissue evidence="12">Larvae</tissue>
    </source>
</reference>
<dbReference type="Pfam" id="PF12906">
    <property type="entry name" value="RINGv"/>
    <property type="match status" value="1"/>
</dbReference>
<protein>
    <recommendedName>
        <fullName evidence="11">RING-CH-type domain-containing protein</fullName>
    </recommendedName>
</protein>
<dbReference type="PANTHER" id="PTHR46065:SF3">
    <property type="entry name" value="FI20425P1"/>
    <property type="match status" value="1"/>
</dbReference>
<dbReference type="EMBL" id="JABSTU010001139">
    <property type="protein sequence ID" value="KAH7986502.1"/>
    <property type="molecule type" value="Genomic_DNA"/>
</dbReference>
<dbReference type="InterPro" id="IPR011016">
    <property type="entry name" value="Znf_RING-CH"/>
</dbReference>
<keyword evidence="5" id="KW-0863">Zinc-finger</keyword>
<organism evidence="12 13">
    <name type="scientific">Rhipicephalus microplus</name>
    <name type="common">Cattle tick</name>
    <name type="synonym">Boophilus microplus</name>
    <dbReference type="NCBI Taxonomy" id="6941"/>
    <lineage>
        <taxon>Eukaryota</taxon>
        <taxon>Metazoa</taxon>
        <taxon>Ecdysozoa</taxon>
        <taxon>Arthropoda</taxon>
        <taxon>Chelicerata</taxon>
        <taxon>Arachnida</taxon>
        <taxon>Acari</taxon>
        <taxon>Parasitiformes</taxon>
        <taxon>Ixodida</taxon>
        <taxon>Ixodoidea</taxon>
        <taxon>Ixodidae</taxon>
        <taxon>Rhipicephalinae</taxon>
        <taxon>Rhipicephalus</taxon>
        <taxon>Boophilus</taxon>
    </lineage>
</organism>
<dbReference type="PANTHER" id="PTHR46065">
    <property type="entry name" value="E3 UBIQUITIN-PROTEIN LIGASE MARCH 2/3 FAMILY MEMBER"/>
    <property type="match status" value="1"/>
</dbReference>
<evidence type="ECO:0000313" key="13">
    <source>
        <dbReference type="Proteomes" id="UP000821866"/>
    </source>
</evidence>
<evidence type="ECO:0000256" key="4">
    <source>
        <dbReference type="ARBA" id="ARBA00022723"/>
    </source>
</evidence>
<evidence type="ECO:0000256" key="8">
    <source>
        <dbReference type="ARBA" id="ARBA00022989"/>
    </source>
</evidence>
<keyword evidence="7" id="KW-0862">Zinc</keyword>
<keyword evidence="8 10" id="KW-1133">Transmembrane helix</keyword>
<keyword evidence="3 10" id="KW-0812">Transmembrane</keyword>
<feature type="transmembrane region" description="Helical" evidence="10">
    <location>
        <begin position="162"/>
        <end position="187"/>
    </location>
</feature>
<keyword evidence="13" id="KW-1185">Reference proteome</keyword>
<evidence type="ECO:0000256" key="1">
    <source>
        <dbReference type="ARBA" id="ARBA00004141"/>
    </source>
</evidence>
<feature type="domain" description="RING-CH-type" evidence="11">
    <location>
        <begin position="46"/>
        <end position="106"/>
    </location>
</feature>
<dbReference type="SUPFAM" id="SSF57850">
    <property type="entry name" value="RING/U-box"/>
    <property type="match status" value="1"/>
</dbReference>
<evidence type="ECO:0000256" key="2">
    <source>
        <dbReference type="ARBA" id="ARBA00022679"/>
    </source>
</evidence>
<gene>
    <name evidence="12" type="ORF">HPB51_026659</name>
</gene>
<keyword evidence="9 10" id="KW-0472">Membrane</keyword>
<keyword evidence="4" id="KW-0479">Metal-binding</keyword>
<dbReference type="SMART" id="SM00744">
    <property type="entry name" value="RINGv"/>
    <property type="match status" value="1"/>
</dbReference>
<evidence type="ECO:0000259" key="11">
    <source>
        <dbReference type="PROSITE" id="PS51292"/>
    </source>
</evidence>
<feature type="transmembrane region" description="Helical" evidence="10">
    <location>
        <begin position="128"/>
        <end position="150"/>
    </location>
</feature>
<evidence type="ECO:0000256" key="9">
    <source>
        <dbReference type="ARBA" id="ARBA00023136"/>
    </source>
</evidence>
<comment type="caution">
    <text evidence="12">The sequence shown here is derived from an EMBL/GenBank/DDBJ whole genome shotgun (WGS) entry which is preliminary data.</text>
</comment>
<dbReference type="VEuPathDB" id="VectorBase:LOC119161707"/>
<evidence type="ECO:0000256" key="7">
    <source>
        <dbReference type="ARBA" id="ARBA00022833"/>
    </source>
</evidence>
<dbReference type="GO" id="GO:0016020">
    <property type="term" value="C:membrane"/>
    <property type="evidence" value="ECO:0007669"/>
    <property type="project" value="UniProtKB-SubCell"/>
</dbReference>
<keyword evidence="2" id="KW-0808">Transferase</keyword>
<proteinExistence type="predicted"/>
<name>A0A9J6D2F5_RHIMP</name>
<dbReference type="Gene3D" id="3.30.40.10">
    <property type="entry name" value="Zinc/RING finger domain, C3HC4 (zinc finger)"/>
    <property type="match status" value="1"/>
</dbReference>
<dbReference type="GO" id="GO:0016567">
    <property type="term" value="P:protein ubiquitination"/>
    <property type="evidence" value="ECO:0007669"/>
    <property type="project" value="TreeGrafter"/>
</dbReference>
<evidence type="ECO:0000313" key="12">
    <source>
        <dbReference type="EMBL" id="KAH7986502.1"/>
    </source>
</evidence>
<evidence type="ECO:0000256" key="6">
    <source>
        <dbReference type="ARBA" id="ARBA00022786"/>
    </source>
</evidence>
<dbReference type="InterPro" id="IPR013083">
    <property type="entry name" value="Znf_RING/FYVE/PHD"/>
</dbReference>
<accession>A0A9J6D2F5</accession>
<sequence>MELSFRHCCIGTQKEEDDNVVVVGWNLEVPPCACMTVRCLKCCLNVAATSAPICRFCHEGDQTECLMSLCKCSGTTALMHLPCLEHWLNTQNQDHCDFCHHRFPTVGQTACVRLFIHGALHADPPRDVLGDLFCFALMTLVAALSCFFWAFDAVEQARKGRIMEVVSVIILAGLWIIAYLCWFFFLVRFDYRAFALWQAQNTMCNIWVPRGAEAEYGVAGRPNVPDGKQANSRMVDFGAASYRETERTLQLHV</sequence>
<comment type="subcellular location">
    <subcellularLocation>
        <location evidence="1">Membrane</location>
        <topology evidence="1">Multi-pass membrane protein</topology>
    </subcellularLocation>
</comment>
<evidence type="ECO:0000256" key="3">
    <source>
        <dbReference type="ARBA" id="ARBA00022692"/>
    </source>
</evidence>
<reference evidence="12" key="1">
    <citation type="journal article" date="2020" name="Cell">
        <title>Large-Scale Comparative Analyses of Tick Genomes Elucidate Their Genetic Diversity and Vector Capacities.</title>
        <authorList>
            <consortium name="Tick Genome and Microbiome Consortium (TIGMIC)"/>
            <person name="Jia N."/>
            <person name="Wang J."/>
            <person name="Shi W."/>
            <person name="Du L."/>
            <person name="Sun Y."/>
            <person name="Zhan W."/>
            <person name="Jiang J.F."/>
            <person name="Wang Q."/>
            <person name="Zhang B."/>
            <person name="Ji P."/>
            <person name="Bell-Sakyi L."/>
            <person name="Cui X.M."/>
            <person name="Yuan T.T."/>
            <person name="Jiang B.G."/>
            <person name="Yang W.F."/>
            <person name="Lam T.T."/>
            <person name="Chang Q.C."/>
            <person name="Ding S.J."/>
            <person name="Wang X.J."/>
            <person name="Zhu J.G."/>
            <person name="Ruan X.D."/>
            <person name="Zhao L."/>
            <person name="Wei J.T."/>
            <person name="Ye R.Z."/>
            <person name="Que T.C."/>
            <person name="Du C.H."/>
            <person name="Zhou Y.H."/>
            <person name="Cheng J.X."/>
            <person name="Dai P.F."/>
            <person name="Guo W.B."/>
            <person name="Han X.H."/>
            <person name="Huang E.J."/>
            <person name="Li L.F."/>
            <person name="Wei W."/>
            <person name="Gao Y.C."/>
            <person name="Liu J.Z."/>
            <person name="Shao H.Z."/>
            <person name="Wang X."/>
            <person name="Wang C.C."/>
            <person name="Yang T.C."/>
            <person name="Huo Q.B."/>
            <person name="Li W."/>
            <person name="Chen H.Y."/>
            <person name="Chen S.E."/>
            <person name="Zhou L.G."/>
            <person name="Ni X.B."/>
            <person name="Tian J.H."/>
            <person name="Sheng Y."/>
            <person name="Liu T."/>
            <person name="Pan Y.S."/>
            <person name="Xia L.Y."/>
            <person name="Li J."/>
            <person name="Zhao F."/>
            <person name="Cao W.C."/>
        </authorList>
    </citation>
    <scope>NUCLEOTIDE SEQUENCE</scope>
    <source>
        <strain evidence="12">Rmic-2018</strain>
    </source>
</reference>
<dbReference type="AlphaFoldDB" id="A0A9J6D2F5"/>
<evidence type="ECO:0000256" key="10">
    <source>
        <dbReference type="SAM" id="Phobius"/>
    </source>
</evidence>
<evidence type="ECO:0000256" key="5">
    <source>
        <dbReference type="ARBA" id="ARBA00022771"/>
    </source>
</evidence>
<dbReference type="Proteomes" id="UP000821866">
    <property type="component" value="Unassembled WGS sequence"/>
</dbReference>
<keyword evidence="6" id="KW-0833">Ubl conjugation pathway</keyword>